<dbReference type="RefSeq" id="WP_068844192.1">
    <property type="nucleotide sequence ID" value="NZ_FRBT01000006.1"/>
</dbReference>
<accession>A0A1M7J410</accession>
<keyword evidence="2" id="KW-1185">Reference proteome</keyword>
<protein>
    <submittedName>
        <fullName evidence="1">GxxExxY protein</fullName>
    </submittedName>
</protein>
<gene>
    <name evidence="1" type="ORF">SAMN05444484_106167</name>
</gene>
<evidence type="ECO:0000313" key="1">
    <source>
        <dbReference type="EMBL" id="SHM47735.1"/>
    </source>
</evidence>
<name>A0A1M7J410_9FLAO</name>
<dbReference type="Proteomes" id="UP000184028">
    <property type="component" value="Unassembled WGS sequence"/>
</dbReference>
<organism evidence="1 2">
    <name type="scientific">Flavobacterium chilense</name>
    <dbReference type="NCBI Taxonomy" id="946677"/>
    <lineage>
        <taxon>Bacteria</taxon>
        <taxon>Pseudomonadati</taxon>
        <taxon>Bacteroidota</taxon>
        <taxon>Flavobacteriia</taxon>
        <taxon>Flavobacteriales</taxon>
        <taxon>Flavobacteriaceae</taxon>
        <taxon>Flavobacterium</taxon>
    </lineage>
</organism>
<dbReference type="InterPro" id="IPR026350">
    <property type="entry name" value="GxxExxY"/>
</dbReference>
<sequence length="134" mass="15421">MYAENLISQEELDTISYKIIGLAIEVHKQLGPGLLESAYQECLYYEIMNSGLSVEKQKALPIIYKDIKLDHGYRIDLLIENKIVIELKTVEAFTDVHFAQILTYLKLGNYPLGLLINFDSKILKNNIKRFINTL</sequence>
<proteinExistence type="predicted"/>
<dbReference type="NCBIfam" id="TIGR04256">
    <property type="entry name" value="GxxExxY"/>
    <property type="match status" value="1"/>
</dbReference>
<dbReference type="AlphaFoldDB" id="A0A1M7J410"/>
<dbReference type="STRING" id="946677.SAMN05444484_106167"/>
<dbReference type="OrthoDB" id="1119698at2"/>
<evidence type="ECO:0000313" key="2">
    <source>
        <dbReference type="Proteomes" id="UP000184028"/>
    </source>
</evidence>
<dbReference type="EMBL" id="FRBT01000006">
    <property type="protein sequence ID" value="SHM47735.1"/>
    <property type="molecule type" value="Genomic_DNA"/>
</dbReference>
<dbReference type="Pfam" id="PF13366">
    <property type="entry name" value="PDDEXK_3"/>
    <property type="match status" value="1"/>
</dbReference>
<reference evidence="2" key="1">
    <citation type="submission" date="2016-11" db="EMBL/GenBank/DDBJ databases">
        <authorList>
            <person name="Varghese N."/>
            <person name="Submissions S."/>
        </authorList>
    </citation>
    <scope>NUCLEOTIDE SEQUENCE [LARGE SCALE GENOMIC DNA]</scope>
    <source>
        <strain evidence="2">DSM 24724</strain>
    </source>
</reference>